<dbReference type="InterPro" id="IPR003879">
    <property type="entry name" value="Butyrophylin_SPRY"/>
</dbReference>
<evidence type="ECO:0000256" key="9">
    <source>
        <dbReference type="ARBA" id="ARBA00023319"/>
    </source>
</evidence>
<dbReference type="GO" id="GO:0005102">
    <property type="term" value="F:signaling receptor binding"/>
    <property type="evidence" value="ECO:0007669"/>
    <property type="project" value="TreeGrafter"/>
</dbReference>
<dbReference type="Pfam" id="PF07686">
    <property type="entry name" value="V-set"/>
    <property type="match status" value="1"/>
</dbReference>
<evidence type="ECO:0000256" key="7">
    <source>
        <dbReference type="ARBA" id="ARBA00023157"/>
    </source>
</evidence>
<feature type="domain" description="Ig-like" evidence="13">
    <location>
        <begin position="294"/>
        <end position="389"/>
    </location>
</feature>
<dbReference type="Pfam" id="PF14988">
    <property type="entry name" value="DUF4515"/>
    <property type="match status" value="1"/>
</dbReference>
<name>A0A3N0XJP0_ANAGA</name>
<comment type="caution">
    <text evidence="14">The sequence shown here is derived from an EMBL/GenBank/DDBJ whole genome shotgun (WGS) entry which is preliminary data.</text>
</comment>
<dbReference type="GO" id="GO:0001817">
    <property type="term" value="P:regulation of cytokine production"/>
    <property type="evidence" value="ECO:0007669"/>
    <property type="project" value="TreeGrafter"/>
</dbReference>
<dbReference type="InterPro" id="IPR007110">
    <property type="entry name" value="Ig-like_dom"/>
</dbReference>
<dbReference type="GO" id="GO:0050852">
    <property type="term" value="P:T cell receptor signaling pathway"/>
    <property type="evidence" value="ECO:0007669"/>
    <property type="project" value="TreeGrafter"/>
</dbReference>
<dbReference type="GO" id="GO:1903037">
    <property type="term" value="P:regulation of leukocyte cell-cell adhesion"/>
    <property type="evidence" value="ECO:0007669"/>
    <property type="project" value="UniProtKB-ARBA"/>
</dbReference>
<feature type="compositionally biased region" description="Basic and acidic residues" evidence="11">
    <location>
        <begin position="1"/>
        <end position="13"/>
    </location>
</feature>
<dbReference type="InterPro" id="IPR001870">
    <property type="entry name" value="B30.2/SPRY"/>
</dbReference>
<comment type="similarity">
    <text evidence="2">Belongs to the immunoglobulin superfamily. BTN/MOG family.</text>
</comment>
<dbReference type="CDD" id="cd13733">
    <property type="entry name" value="SPRY_PRY_C-I_1"/>
    <property type="match status" value="1"/>
</dbReference>
<dbReference type="SMART" id="SM00409">
    <property type="entry name" value="IG"/>
    <property type="match status" value="1"/>
</dbReference>
<dbReference type="InterPro" id="IPR053896">
    <property type="entry name" value="BTN3A2-like_Ig-C"/>
</dbReference>
<keyword evidence="6" id="KW-0472">Membrane</keyword>
<keyword evidence="10" id="KW-0175">Coiled coil</keyword>
<dbReference type="OrthoDB" id="10055806at2759"/>
<dbReference type="GO" id="GO:0050863">
    <property type="term" value="P:regulation of T cell activation"/>
    <property type="evidence" value="ECO:0007669"/>
    <property type="project" value="UniProtKB-ARBA"/>
</dbReference>
<dbReference type="Pfam" id="PF00622">
    <property type="entry name" value="SPRY"/>
    <property type="match status" value="1"/>
</dbReference>
<dbReference type="GO" id="GO:0009897">
    <property type="term" value="C:external side of plasma membrane"/>
    <property type="evidence" value="ECO:0007669"/>
    <property type="project" value="TreeGrafter"/>
</dbReference>
<dbReference type="EMBL" id="RJVU01071502">
    <property type="protein sequence ID" value="ROI46729.1"/>
    <property type="molecule type" value="Genomic_DNA"/>
</dbReference>
<sequence length="666" mass="76735">MSSKKKSESKHQQDANVSAERAEQDESQREMLLHIEYDTLTENLSTLKRRVEQLRKENEFLQNEVDQTRLENVEYISFLSKKAEKRQNAIVTLSDLSHQELEELQSQRQNIQDKHEEKTNALQREILQTENQLAKLNFEIADLKEVKTLQQQHLCRIAELERELTALQCHNSETLVALKADFIRKKKSQEQEAENTMQALTISANKEASQYIKSYSNEMFQKNKSQREELEKLYLRHQALSRQQGALQSHQRQLLLEEEYVQTLRAQRISSCSESTTKLYNVVGPAEPLFTVAGEDVILPCYIKPNTSAVDMTVEWFRLDQDEIVHLYKNHENRITEHSQSYKGRTALFQDELQYGNASLKLSTVQVSDEGVYKCFIESNSWYDDITVNVKVGAIGTYPLIIIEEFDHSGGLRLLCECEGWNPEPELLWLDSEGDVLISDTTETHKDAKGFSVKHRITVHNSETKYHCRVKLRHHMLQTDISVSIDVTLDPDTAHESLILSDDGKQVRRGEKKQNVRDNPERFDKCGNVLGKQGFSSGRFYFEVQVKGKTDWDLGVARESINRKGKIALSPQNGYWTVRLRNGNQYSACAGTSVSLSLKVKPQNVGVFVDYEEGLVSFYDVESKSHIYSFTDHWFTDKLYPFLNPCTNIKSTYSAPMIITPINLRE</sequence>
<dbReference type="AlphaFoldDB" id="A0A3N0XJP0"/>
<dbReference type="InterPro" id="IPR006574">
    <property type="entry name" value="PRY"/>
</dbReference>
<comment type="subcellular location">
    <subcellularLocation>
        <location evidence="1">Membrane</location>
        <topology evidence="1">Single-pass type I membrane protein</topology>
    </subcellularLocation>
</comment>
<evidence type="ECO:0000259" key="13">
    <source>
        <dbReference type="PROSITE" id="PS50835"/>
    </source>
</evidence>
<evidence type="ECO:0000256" key="10">
    <source>
        <dbReference type="SAM" id="Coils"/>
    </source>
</evidence>
<keyword evidence="9" id="KW-0393">Immunoglobulin domain</keyword>
<feature type="domain" description="Ig-like" evidence="13">
    <location>
        <begin position="399"/>
        <end position="484"/>
    </location>
</feature>
<organism evidence="14 15">
    <name type="scientific">Anabarilius grahami</name>
    <name type="common">Kanglang fish</name>
    <name type="synonym">Barilius grahami</name>
    <dbReference type="NCBI Taxonomy" id="495550"/>
    <lineage>
        <taxon>Eukaryota</taxon>
        <taxon>Metazoa</taxon>
        <taxon>Chordata</taxon>
        <taxon>Craniata</taxon>
        <taxon>Vertebrata</taxon>
        <taxon>Euteleostomi</taxon>
        <taxon>Actinopterygii</taxon>
        <taxon>Neopterygii</taxon>
        <taxon>Teleostei</taxon>
        <taxon>Ostariophysi</taxon>
        <taxon>Cypriniformes</taxon>
        <taxon>Xenocyprididae</taxon>
        <taxon>Xenocypridinae</taxon>
        <taxon>Xenocypridinae incertae sedis</taxon>
        <taxon>Anabarilius</taxon>
    </lineage>
</organism>
<dbReference type="Gene3D" id="2.60.40.10">
    <property type="entry name" value="Immunoglobulins"/>
    <property type="match status" value="2"/>
</dbReference>
<dbReference type="InterPro" id="IPR003877">
    <property type="entry name" value="SPRY_dom"/>
</dbReference>
<protein>
    <submittedName>
        <fullName evidence="14">Erythroid membrane-associated protein</fullName>
    </submittedName>
</protein>
<keyword evidence="5" id="KW-1133">Transmembrane helix</keyword>
<dbReference type="PANTHER" id="PTHR24100">
    <property type="entry name" value="BUTYROPHILIN"/>
    <property type="match status" value="1"/>
</dbReference>
<evidence type="ECO:0000256" key="6">
    <source>
        <dbReference type="ARBA" id="ARBA00023136"/>
    </source>
</evidence>
<dbReference type="Proteomes" id="UP000281406">
    <property type="component" value="Unassembled WGS sequence"/>
</dbReference>
<evidence type="ECO:0000256" key="5">
    <source>
        <dbReference type="ARBA" id="ARBA00022989"/>
    </source>
</evidence>
<evidence type="ECO:0000259" key="12">
    <source>
        <dbReference type="PROSITE" id="PS50188"/>
    </source>
</evidence>
<evidence type="ECO:0000313" key="14">
    <source>
        <dbReference type="EMBL" id="ROI46729.1"/>
    </source>
</evidence>
<proteinExistence type="inferred from homology"/>
<dbReference type="InterPro" id="IPR050504">
    <property type="entry name" value="IgSF_BTN/MOG"/>
</dbReference>
<evidence type="ECO:0000313" key="15">
    <source>
        <dbReference type="Proteomes" id="UP000281406"/>
    </source>
</evidence>
<dbReference type="InterPro" id="IPR013783">
    <property type="entry name" value="Ig-like_fold"/>
</dbReference>
<dbReference type="SUPFAM" id="SSF49899">
    <property type="entry name" value="Concanavalin A-like lectins/glucanases"/>
    <property type="match status" value="1"/>
</dbReference>
<evidence type="ECO:0000256" key="11">
    <source>
        <dbReference type="SAM" id="MobiDB-lite"/>
    </source>
</evidence>
<dbReference type="Pfam" id="PF13765">
    <property type="entry name" value="PRY"/>
    <property type="match status" value="1"/>
</dbReference>
<dbReference type="PROSITE" id="PS50188">
    <property type="entry name" value="B302_SPRY"/>
    <property type="match status" value="1"/>
</dbReference>
<dbReference type="Gene3D" id="2.60.120.920">
    <property type="match status" value="1"/>
</dbReference>
<keyword evidence="15" id="KW-1185">Reference proteome</keyword>
<dbReference type="FunFam" id="2.60.40.10:FF:000142">
    <property type="entry name" value="V-set domain-containing T-cell activation inhibitor 1"/>
    <property type="match status" value="1"/>
</dbReference>
<dbReference type="InterPro" id="IPR013320">
    <property type="entry name" value="ConA-like_dom_sf"/>
</dbReference>
<evidence type="ECO:0000256" key="8">
    <source>
        <dbReference type="ARBA" id="ARBA00023180"/>
    </source>
</evidence>
<evidence type="ECO:0000256" key="3">
    <source>
        <dbReference type="ARBA" id="ARBA00022692"/>
    </source>
</evidence>
<feature type="coiled-coil region" evidence="10">
    <location>
        <begin position="37"/>
        <end position="243"/>
    </location>
</feature>
<keyword evidence="7" id="KW-1015">Disulfide bond</keyword>
<keyword evidence="8" id="KW-0325">Glycoprotein</keyword>
<evidence type="ECO:0000256" key="1">
    <source>
        <dbReference type="ARBA" id="ARBA00004479"/>
    </source>
</evidence>
<accession>A0A3N0XJP0</accession>
<dbReference type="InterPro" id="IPR036179">
    <property type="entry name" value="Ig-like_dom_sf"/>
</dbReference>
<dbReference type="PANTHER" id="PTHR24100:SF151">
    <property type="entry name" value="ICOS LIGAND"/>
    <property type="match status" value="1"/>
</dbReference>
<evidence type="ECO:0000256" key="2">
    <source>
        <dbReference type="ARBA" id="ARBA00007591"/>
    </source>
</evidence>
<dbReference type="PROSITE" id="PS50835">
    <property type="entry name" value="IG_LIKE"/>
    <property type="match status" value="2"/>
</dbReference>
<dbReference type="InterPro" id="IPR043136">
    <property type="entry name" value="B30.2/SPRY_sf"/>
</dbReference>
<dbReference type="SMART" id="SM00449">
    <property type="entry name" value="SPRY"/>
    <property type="match status" value="1"/>
</dbReference>
<keyword evidence="4" id="KW-0732">Signal</keyword>
<feature type="region of interest" description="Disordered" evidence="11">
    <location>
        <begin position="1"/>
        <end position="27"/>
    </location>
</feature>
<dbReference type="PRINTS" id="PR01407">
    <property type="entry name" value="BUTYPHLNCDUF"/>
</dbReference>
<dbReference type="InterPro" id="IPR003599">
    <property type="entry name" value="Ig_sub"/>
</dbReference>
<dbReference type="Pfam" id="PF22705">
    <property type="entry name" value="C2-set_3"/>
    <property type="match status" value="1"/>
</dbReference>
<dbReference type="InterPro" id="IPR013106">
    <property type="entry name" value="Ig_V-set"/>
</dbReference>
<dbReference type="SMART" id="SM00406">
    <property type="entry name" value="IGv"/>
    <property type="match status" value="1"/>
</dbReference>
<dbReference type="SUPFAM" id="SSF48726">
    <property type="entry name" value="Immunoglobulin"/>
    <property type="match status" value="2"/>
</dbReference>
<keyword evidence="3" id="KW-0812">Transmembrane</keyword>
<dbReference type="InterPro" id="IPR032777">
    <property type="entry name" value="DUF4515"/>
</dbReference>
<gene>
    <name evidence="14" type="ORF">DPX16_7847</name>
</gene>
<dbReference type="SMART" id="SM00589">
    <property type="entry name" value="PRY"/>
    <property type="match status" value="1"/>
</dbReference>
<evidence type="ECO:0000256" key="4">
    <source>
        <dbReference type="ARBA" id="ARBA00022729"/>
    </source>
</evidence>
<reference evidence="14 15" key="1">
    <citation type="submission" date="2018-10" db="EMBL/GenBank/DDBJ databases">
        <title>Genome assembly for a Yunnan-Guizhou Plateau 3E fish, Anabarilius grahami (Regan), and its evolutionary and genetic applications.</title>
        <authorList>
            <person name="Jiang W."/>
        </authorList>
    </citation>
    <scope>NUCLEOTIDE SEQUENCE [LARGE SCALE GENOMIC DNA]</scope>
    <source>
        <strain evidence="14">AG-KIZ</strain>
        <tissue evidence="14">Muscle</tissue>
    </source>
</reference>
<feature type="domain" description="B30.2/SPRY" evidence="12">
    <location>
        <begin position="467"/>
        <end position="662"/>
    </location>
</feature>
<dbReference type="FunFam" id="2.60.120.920:FF:000004">
    <property type="entry name" value="Butyrophilin subfamily 1 member A1"/>
    <property type="match status" value="1"/>
</dbReference>